<dbReference type="EMBL" id="CP015515">
    <property type="protein sequence ID" value="AND15937.1"/>
    <property type="molecule type" value="Genomic_DNA"/>
</dbReference>
<proteinExistence type="predicted"/>
<dbReference type="PATRIC" id="fig|33888.3.peg.875"/>
<accession>A0A160KRH8</accession>
<evidence type="ECO:0000313" key="2">
    <source>
        <dbReference type="Proteomes" id="UP000077071"/>
    </source>
</evidence>
<dbReference type="AlphaFoldDB" id="A0A160KRH8"/>
<dbReference type="KEGG" id="rtn:A6122_0784"/>
<evidence type="ECO:0008006" key="3">
    <source>
        <dbReference type="Google" id="ProtNLM"/>
    </source>
</evidence>
<protein>
    <recommendedName>
        <fullName evidence="3">Transposase Helix-turn-helix domain-containing protein</fullName>
    </recommendedName>
</protein>
<reference evidence="1 2" key="1">
    <citation type="submission" date="2016-05" db="EMBL/GenBank/DDBJ databases">
        <title>Complete genome sequence of Rathayibacter tritici NCPPB 1953.</title>
        <authorList>
            <person name="Park J."/>
            <person name="Lee H.-H."/>
            <person name="Lee S.-W."/>
            <person name="Seo Y.-S."/>
        </authorList>
    </citation>
    <scope>NUCLEOTIDE SEQUENCE [LARGE SCALE GENOMIC DNA]</scope>
    <source>
        <strain evidence="1 2">NCPPB 1953</strain>
    </source>
</reference>
<name>A0A160KRH8_9MICO</name>
<organism evidence="1 2">
    <name type="scientific">Rathayibacter tritici</name>
    <dbReference type="NCBI Taxonomy" id="33888"/>
    <lineage>
        <taxon>Bacteria</taxon>
        <taxon>Bacillati</taxon>
        <taxon>Actinomycetota</taxon>
        <taxon>Actinomycetes</taxon>
        <taxon>Micrococcales</taxon>
        <taxon>Microbacteriaceae</taxon>
        <taxon>Rathayibacter</taxon>
    </lineage>
</organism>
<keyword evidence="2" id="KW-1185">Reference proteome</keyword>
<gene>
    <name evidence="1" type="ORF">A6122_0784</name>
</gene>
<evidence type="ECO:0000313" key="1">
    <source>
        <dbReference type="EMBL" id="AND15937.1"/>
    </source>
</evidence>
<sequence>MTLVLVRQNLNQMAVGDLFCVSQPTVSRIVPLIEEACCLSGVALTEAVIGRVLLSVSDRVCKEWAS</sequence>
<dbReference type="Proteomes" id="UP000077071">
    <property type="component" value="Chromosome"/>
</dbReference>